<reference evidence="2 3" key="1">
    <citation type="submission" date="2014-02" db="EMBL/GenBank/DDBJ databases">
        <title>Draft genome sequence of Lysinibacillus manganicus DSM 26584T.</title>
        <authorList>
            <person name="Zhang F."/>
            <person name="Wang G."/>
            <person name="Zhang L."/>
        </authorList>
    </citation>
    <scope>NUCLEOTIDE SEQUENCE [LARGE SCALE GENOMIC DNA]</scope>
    <source>
        <strain evidence="2 3">DSM 26584</strain>
    </source>
</reference>
<proteinExistence type="predicted"/>
<accession>A0A0A3I219</accession>
<comment type="caution">
    <text evidence="2">The sequence shown here is derived from an EMBL/GenBank/DDBJ whole genome shotgun (WGS) entry which is preliminary data.</text>
</comment>
<dbReference type="EMBL" id="JPVN01000010">
    <property type="protein sequence ID" value="KGR78754.1"/>
    <property type="molecule type" value="Genomic_DNA"/>
</dbReference>
<dbReference type="Proteomes" id="UP000030416">
    <property type="component" value="Unassembled WGS sequence"/>
</dbReference>
<feature type="transmembrane region" description="Helical" evidence="1">
    <location>
        <begin position="7"/>
        <end position="25"/>
    </location>
</feature>
<feature type="transmembrane region" description="Helical" evidence="1">
    <location>
        <begin position="37"/>
        <end position="59"/>
    </location>
</feature>
<feature type="transmembrane region" description="Helical" evidence="1">
    <location>
        <begin position="71"/>
        <end position="89"/>
    </location>
</feature>
<keyword evidence="1" id="KW-0472">Membrane</keyword>
<keyword evidence="3" id="KW-1185">Reference proteome</keyword>
<gene>
    <name evidence="2" type="ORF">CD29_10305</name>
</gene>
<dbReference type="RefSeq" id="WP_036186051.1">
    <property type="nucleotide sequence ID" value="NZ_AVDA01000010.1"/>
</dbReference>
<dbReference type="STRING" id="1384049.CD29_10305"/>
<dbReference type="AlphaFoldDB" id="A0A0A3I219"/>
<name>A0A0A3I219_9BACL</name>
<dbReference type="eggNOG" id="ENOG5030BV6">
    <property type="taxonomic scope" value="Bacteria"/>
</dbReference>
<feature type="transmembrane region" description="Helical" evidence="1">
    <location>
        <begin position="109"/>
        <end position="134"/>
    </location>
</feature>
<keyword evidence="1" id="KW-1133">Transmembrane helix</keyword>
<evidence type="ECO:0008006" key="4">
    <source>
        <dbReference type="Google" id="ProtNLM"/>
    </source>
</evidence>
<evidence type="ECO:0000313" key="3">
    <source>
        <dbReference type="Proteomes" id="UP000030416"/>
    </source>
</evidence>
<evidence type="ECO:0000256" key="1">
    <source>
        <dbReference type="SAM" id="Phobius"/>
    </source>
</evidence>
<dbReference type="OrthoDB" id="2617300at2"/>
<protein>
    <recommendedName>
        <fullName evidence="4">Nucleoside-diphosphate sugar epimerase</fullName>
    </recommendedName>
</protein>
<evidence type="ECO:0000313" key="2">
    <source>
        <dbReference type="EMBL" id="KGR78754.1"/>
    </source>
</evidence>
<organism evidence="2 3">
    <name type="scientific">Ureibacillus manganicus DSM 26584</name>
    <dbReference type="NCBI Taxonomy" id="1384049"/>
    <lineage>
        <taxon>Bacteria</taxon>
        <taxon>Bacillati</taxon>
        <taxon>Bacillota</taxon>
        <taxon>Bacilli</taxon>
        <taxon>Bacillales</taxon>
        <taxon>Caryophanaceae</taxon>
        <taxon>Ureibacillus</taxon>
    </lineage>
</organism>
<keyword evidence="1" id="KW-0812">Transmembrane</keyword>
<sequence>MLRLSWLISLGISLLGTLIVGNLYIQSDDNAKSFGFIGMVLLIPFLLLSLFITFRFFLVASRNADDRLMRLFSFVVGVVLIGVLIYFIIDYKNDALSDIGLPMLDQQTYSIYFNFYTFALIHSISGFVGGLVGLGKKESQVEG</sequence>